<evidence type="ECO:0000313" key="1">
    <source>
        <dbReference type="EMBL" id="NVN40868.1"/>
    </source>
</evidence>
<comment type="caution">
    <text evidence="1">The sequence shown here is derived from an EMBL/GenBank/DDBJ whole genome shotgun (WGS) entry which is preliminary data.</text>
</comment>
<dbReference type="AlphaFoldDB" id="A0A850PA97"/>
<organism evidence="1 2">
    <name type="scientific">Ameyamaea chiangmaiensis</name>
    <dbReference type="NCBI Taxonomy" id="442969"/>
    <lineage>
        <taxon>Bacteria</taxon>
        <taxon>Pseudomonadati</taxon>
        <taxon>Pseudomonadota</taxon>
        <taxon>Alphaproteobacteria</taxon>
        <taxon>Acetobacterales</taxon>
        <taxon>Acetobacteraceae</taxon>
        <taxon>Ameyamaea</taxon>
    </lineage>
</organism>
<keyword evidence="2" id="KW-1185">Reference proteome</keyword>
<name>A0A850PA97_9PROT</name>
<gene>
    <name evidence="1" type="ORF">HUK82_09870</name>
</gene>
<accession>A0A850PA97</accession>
<dbReference type="EMBL" id="JABXXR010000071">
    <property type="protein sequence ID" value="NVN40868.1"/>
    <property type="molecule type" value="Genomic_DNA"/>
</dbReference>
<proteinExistence type="predicted"/>
<reference evidence="1 2" key="1">
    <citation type="submission" date="2020-06" db="EMBL/GenBank/DDBJ databases">
        <title>Description of novel acetic acid bacteria.</title>
        <authorList>
            <person name="Sombolestani A."/>
        </authorList>
    </citation>
    <scope>NUCLEOTIDE SEQUENCE [LARGE SCALE GENOMIC DNA]</scope>
    <source>
        <strain evidence="1 2">LMG 27010</strain>
    </source>
</reference>
<dbReference type="Proteomes" id="UP000585665">
    <property type="component" value="Unassembled WGS sequence"/>
</dbReference>
<feature type="non-terminal residue" evidence="1">
    <location>
        <position position="84"/>
    </location>
</feature>
<sequence length="84" mass="8857">MLDRAQADTLDTLLQRPDLGVVADARAIRFDPALPWPFQVEAAGTVILGPQAGAPGGAVFLRQALELAWLREAAPDLDPAAAIL</sequence>
<protein>
    <submittedName>
        <fullName evidence="1">Uncharacterized protein</fullName>
    </submittedName>
</protein>
<evidence type="ECO:0000313" key="2">
    <source>
        <dbReference type="Proteomes" id="UP000585665"/>
    </source>
</evidence>